<comment type="similarity">
    <text evidence="1 5">Belongs to the glutathione peroxidase family.</text>
</comment>
<keyword evidence="7" id="KW-1185">Reference proteome</keyword>
<evidence type="ECO:0000256" key="4">
    <source>
        <dbReference type="PIRSR" id="PIRSR000303-1"/>
    </source>
</evidence>
<dbReference type="CDD" id="cd00340">
    <property type="entry name" value="GSH_Peroxidase"/>
    <property type="match status" value="1"/>
</dbReference>
<dbReference type="GO" id="GO:0004601">
    <property type="term" value="F:peroxidase activity"/>
    <property type="evidence" value="ECO:0007669"/>
    <property type="project" value="UniProtKB-KW"/>
</dbReference>
<evidence type="ECO:0000256" key="3">
    <source>
        <dbReference type="ARBA" id="ARBA00023002"/>
    </source>
</evidence>
<dbReference type="PANTHER" id="PTHR11592:SF44">
    <property type="entry name" value="GLUTATHIONE PEROXIDASE"/>
    <property type="match status" value="1"/>
</dbReference>
<sequence length="192" mass="21174">MSVSAHGHDPIQSNAEMTASPQAICPEYLRVKARKLHSENIIDLCELTQAKAVLIVNTASNCGFTPQFKALEALHKKYQAQGLVVIGFPSDDFFQEENDEAKTAAVCFINYGVSFTMLATSPVRGQDANSVFQHLTAKSASPKWNFYKYLVSPDGQQVQQFNSRVKPSGSKLTQAIETLLKQQGVHSQRVVQ</sequence>
<dbReference type="STRING" id="318161.Sden_2679"/>
<dbReference type="eggNOG" id="COG0386">
    <property type="taxonomic scope" value="Bacteria"/>
</dbReference>
<reference evidence="6 7" key="1">
    <citation type="submission" date="2006-03" db="EMBL/GenBank/DDBJ databases">
        <title>Complete sequence of Shewanella denitrificans OS217.</title>
        <authorList>
            <consortium name="US DOE Joint Genome Institute"/>
            <person name="Copeland A."/>
            <person name="Lucas S."/>
            <person name="Lapidus A."/>
            <person name="Barry K."/>
            <person name="Detter J.C."/>
            <person name="Glavina del Rio T."/>
            <person name="Hammon N."/>
            <person name="Israni S."/>
            <person name="Dalin E."/>
            <person name="Tice H."/>
            <person name="Pitluck S."/>
            <person name="Brettin T."/>
            <person name="Bruce D."/>
            <person name="Han C."/>
            <person name="Tapia R."/>
            <person name="Gilna P."/>
            <person name="Kiss H."/>
            <person name="Schmutz J."/>
            <person name="Larimer F."/>
            <person name="Land M."/>
            <person name="Hauser L."/>
            <person name="Kyrpides N."/>
            <person name="Lykidis A."/>
            <person name="Richardson P."/>
        </authorList>
    </citation>
    <scope>NUCLEOTIDE SEQUENCE [LARGE SCALE GENOMIC DNA]</scope>
    <source>
        <strain evidence="7">OS217 / ATCC BAA-1090 / DSM 15013</strain>
    </source>
</reference>
<gene>
    <name evidence="6" type="ordered locus">Sden_2679</name>
</gene>
<name>Q12KR8_SHEDO</name>
<evidence type="ECO:0000256" key="1">
    <source>
        <dbReference type="ARBA" id="ARBA00006926"/>
    </source>
</evidence>
<dbReference type="OrthoDB" id="9785502at2"/>
<dbReference type="AlphaFoldDB" id="Q12KR8"/>
<feature type="active site" evidence="4">
    <location>
        <position position="62"/>
    </location>
</feature>
<protein>
    <recommendedName>
        <fullName evidence="5">Glutathione peroxidase</fullName>
    </recommendedName>
</protein>
<keyword evidence="3 5" id="KW-0560">Oxidoreductase</keyword>
<dbReference type="PANTHER" id="PTHR11592">
    <property type="entry name" value="GLUTATHIONE PEROXIDASE"/>
    <property type="match status" value="1"/>
</dbReference>
<evidence type="ECO:0000256" key="2">
    <source>
        <dbReference type="ARBA" id="ARBA00022559"/>
    </source>
</evidence>
<dbReference type="GO" id="GO:0034599">
    <property type="term" value="P:cellular response to oxidative stress"/>
    <property type="evidence" value="ECO:0007669"/>
    <property type="project" value="TreeGrafter"/>
</dbReference>
<dbReference type="EMBL" id="CP000302">
    <property type="protein sequence ID" value="ABE55958.1"/>
    <property type="molecule type" value="Genomic_DNA"/>
</dbReference>
<dbReference type="HOGENOM" id="CLU_029507_1_3_6"/>
<dbReference type="PIRSF" id="PIRSF000303">
    <property type="entry name" value="Glutathion_perox"/>
    <property type="match status" value="1"/>
</dbReference>
<dbReference type="Proteomes" id="UP000001982">
    <property type="component" value="Chromosome"/>
</dbReference>
<evidence type="ECO:0000313" key="7">
    <source>
        <dbReference type="Proteomes" id="UP000001982"/>
    </source>
</evidence>
<dbReference type="KEGG" id="sdn:Sden_2679"/>
<dbReference type="PRINTS" id="PR01011">
    <property type="entry name" value="GLUTPROXDASE"/>
</dbReference>
<dbReference type="Gene3D" id="3.40.30.10">
    <property type="entry name" value="Glutaredoxin"/>
    <property type="match status" value="1"/>
</dbReference>
<keyword evidence="2 5" id="KW-0575">Peroxidase</keyword>
<dbReference type="PROSITE" id="PS51355">
    <property type="entry name" value="GLUTATHIONE_PEROXID_3"/>
    <property type="match status" value="1"/>
</dbReference>
<dbReference type="Pfam" id="PF00255">
    <property type="entry name" value="GSHPx"/>
    <property type="match status" value="1"/>
</dbReference>
<dbReference type="SUPFAM" id="SSF52833">
    <property type="entry name" value="Thioredoxin-like"/>
    <property type="match status" value="1"/>
</dbReference>
<accession>Q12KR8</accession>
<proteinExistence type="inferred from homology"/>
<dbReference type="InterPro" id="IPR000889">
    <property type="entry name" value="Glutathione_peroxidase"/>
</dbReference>
<evidence type="ECO:0000313" key="6">
    <source>
        <dbReference type="EMBL" id="ABE55958.1"/>
    </source>
</evidence>
<organism evidence="6 7">
    <name type="scientific">Shewanella denitrificans (strain OS217 / ATCC BAA-1090 / DSM 15013)</name>
    <dbReference type="NCBI Taxonomy" id="318161"/>
    <lineage>
        <taxon>Bacteria</taxon>
        <taxon>Pseudomonadati</taxon>
        <taxon>Pseudomonadota</taxon>
        <taxon>Gammaproteobacteria</taxon>
        <taxon>Alteromonadales</taxon>
        <taxon>Shewanellaceae</taxon>
        <taxon>Shewanella</taxon>
    </lineage>
</organism>
<evidence type="ECO:0000256" key="5">
    <source>
        <dbReference type="RuleBase" id="RU000499"/>
    </source>
</evidence>
<dbReference type="InterPro" id="IPR036249">
    <property type="entry name" value="Thioredoxin-like_sf"/>
</dbReference>